<dbReference type="EMBL" id="AANZ01000011">
    <property type="protein sequence ID" value="EAQ80081.1"/>
    <property type="molecule type" value="Genomic_DNA"/>
</dbReference>
<dbReference type="STRING" id="314230.DSM3645_05645"/>
<dbReference type="HOGENOM" id="CLU_3428122_0_0_0"/>
<gene>
    <name evidence="2" type="ORF">DSM3645_05645</name>
</gene>
<protein>
    <submittedName>
        <fullName evidence="2">Uncharacterized protein</fullName>
    </submittedName>
</protein>
<feature type="region of interest" description="Disordered" evidence="1">
    <location>
        <begin position="1"/>
        <end position="20"/>
    </location>
</feature>
<sequence length="20" mass="2414">MQEDKQPARLPPNFYFPFST</sequence>
<accession>A3ZU18</accession>
<dbReference type="AlphaFoldDB" id="A3ZU18"/>
<proteinExistence type="predicted"/>
<reference evidence="2 3" key="1">
    <citation type="submission" date="2006-02" db="EMBL/GenBank/DDBJ databases">
        <authorList>
            <person name="Amann R."/>
            <person name="Ferriera S."/>
            <person name="Johnson J."/>
            <person name="Kravitz S."/>
            <person name="Halpern A."/>
            <person name="Remington K."/>
            <person name="Beeson K."/>
            <person name="Tran B."/>
            <person name="Rogers Y.-H."/>
            <person name="Friedman R."/>
            <person name="Venter J.C."/>
        </authorList>
    </citation>
    <scope>NUCLEOTIDE SEQUENCE [LARGE SCALE GENOMIC DNA]</scope>
    <source>
        <strain evidence="2 3">DSM 3645</strain>
    </source>
</reference>
<dbReference type="Proteomes" id="UP000004358">
    <property type="component" value="Unassembled WGS sequence"/>
</dbReference>
<evidence type="ECO:0000313" key="3">
    <source>
        <dbReference type="Proteomes" id="UP000004358"/>
    </source>
</evidence>
<evidence type="ECO:0000256" key="1">
    <source>
        <dbReference type="SAM" id="MobiDB-lite"/>
    </source>
</evidence>
<organism evidence="2 3">
    <name type="scientific">Blastopirellula marina DSM 3645</name>
    <dbReference type="NCBI Taxonomy" id="314230"/>
    <lineage>
        <taxon>Bacteria</taxon>
        <taxon>Pseudomonadati</taxon>
        <taxon>Planctomycetota</taxon>
        <taxon>Planctomycetia</taxon>
        <taxon>Pirellulales</taxon>
        <taxon>Pirellulaceae</taxon>
        <taxon>Blastopirellula</taxon>
    </lineage>
</organism>
<evidence type="ECO:0000313" key="2">
    <source>
        <dbReference type="EMBL" id="EAQ80081.1"/>
    </source>
</evidence>
<name>A3ZU18_9BACT</name>
<comment type="caution">
    <text evidence="2">The sequence shown here is derived from an EMBL/GenBank/DDBJ whole genome shotgun (WGS) entry which is preliminary data.</text>
</comment>